<sequence length="118" mass="13770">MSPESTIVYNGPSHDRSFKCHLRVDDTHFGFTHDKIFISVWKKTLKQAENSAAKSLLLYMKNLNMITVLDLHLFIVNGYEAENDELHEENIFLRQRIEELEDMVVNEFVNEDPIDDDG</sequence>
<dbReference type="PROSITE" id="PS50137">
    <property type="entry name" value="DS_RBD"/>
    <property type="match status" value="1"/>
</dbReference>
<organism evidence="4 5">
    <name type="scientific">Rhamnella rubrinervis</name>
    <dbReference type="NCBI Taxonomy" id="2594499"/>
    <lineage>
        <taxon>Eukaryota</taxon>
        <taxon>Viridiplantae</taxon>
        <taxon>Streptophyta</taxon>
        <taxon>Embryophyta</taxon>
        <taxon>Tracheophyta</taxon>
        <taxon>Spermatophyta</taxon>
        <taxon>Magnoliopsida</taxon>
        <taxon>eudicotyledons</taxon>
        <taxon>Gunneridae</taxon>
        <taxon>Pentapetalae</taxon>
        <taxon>rosids</taxon>
        <taxon>fabids</taxon>
        <taxon>Rosales</taxon>
        <taxon>Rhamnaceae</taxon>
        <taxon>rhamnoid group</taxon>
        <taxon>Rhamneae</taxon>
        <taxon>Rhamnella</taxon>
    </lineage>
</organism>
<keyword evidence="2" id="KW-0175">Coiled coil</keyword>
<keyword evidence="5" id="KW-1185">Reference proteome</keyword>
<dbReference type="GO" id="GO:0003723">
    <property type="term" value="F:RNA binding"/>
    <property type="evidence" value="ECO:0007669"/>
    <property type="project" value="UniProtKB-UniRule"/>
</dbReference>
<accession>A0A8K0MKE0</accession>
<evidence type="ECO:0000256" key="2">
    <source>
        <dbReference type="SAM" id="Coils"/>
    </source>
</evidence>
<comment type="caution">
    <text evidence="4">The sequence shown here is derived from an EMBL/GenBank/DDBJ whole genome shotgun (WGS) entry which is preliminary data.</text>
</comment>
<evidence type="ECO:0000313" key="4">
    <source>
        <dbReference type="EMBL" id="KAF3449344.1"/>
    </source>
</evidence>
<gene>
    <name evidence="4" type="ORF">FNV43_RR10072</name>
</gene>
<dbReference type="Gene3D" id="3.30.160.20">
    <property type="match status" value="1"/>
</dbReference>
<dbReference type="InterPro" id="IPR014720">
    <property type="entry name" value="dsRBD_dom"/>
</dbReference>
<evidence type="ECO:0000259" key="3">
    <source>
        <dbReference type="PROSITE" id="PS50137"/>
    </source>
</evidence>
<dbReference type="SUPFAM" id="SSF54768">
    <property type="entry name" value="dsRNA-binding domain-like"/>
    <property type="match status" value="1"/>
</dbReference>
<dbReference type="Proteomes" id="UP000796880">
    <property type="component" value="Unassembled WGS sequence"/>
</dbReference>
<feature type="domain" description="DRBM" evidence="3">
    <location>
        <begin position="1"/>
        <end position="62"/>
    </location>
</feature>
<evidence type="ECO:0000256" key="1">
    <source>
        <dbReference type="PROSITE-ProRule" id="PRU00266"/>
    </source>
</evidence>
<dbReference type="Pfam" id="PF00035">
    <property type="entry name" value="dsrm"/>
    <property type="match status" value="1"/>
</dbReference>
<feature type="coiled-coil region" evidence="2">
    <location>
        <begin position="76"/>
        <end position="103"/>
    </location>
</feature>
<name>A0A8K0MKE0_9ROSA</name>
<keyword evidence="1" id="KW-0694">RNA-binding</keyword>
<proteinExistence type="predicted"/>
<reference evidence="4" key="1">
    <citation type="submission" date="2020-03" db="EMBL/GenBank/DDBJ databases">
        <title>A high-quality chromosome-level genome assembly of a woody plant with both climbing and erect habits, Rhamnella rubrinervis.</title>
        <authorList>
            <person name="Lu Z."/>
            <person name="Yang Y."/>
            <person name="Zhu X."/>
            <person name="Sun Y."/>
        </authorList>
    </citation>
    <scope>NUCLEOTIDE SEQUENCE</scope>
    <source>
        <strain evidence="4">BYM</strain>
        <tissue evidence="4">Leaf</tissue>
    </source>
</reference>
<dbReference type="AlphaFoldDB" id="A0A8K0MKE0"/>
<dbReference type="CDD" id="cd00048">
    <property type="entry name" value="DSRM_SF"/>
    <property type="match status" value="1"/>
</dbReference>
<dbReference type="EMBL" id="VOIH02000004">
    <property type="protein sequence ID" value="KAF3449344.1"/>
    <property type="molecule type" value="Genomic_DNA"/>
</dbReference>
<protein>
    <recommendedName>
        <fullName evidence="3">DRBM domain-containing protein</fullName>
    </recommendedName>
</protein>
<evidence type="ECO:0000313" key="5">
    <source>
        <dbReference type="Proteomes" id="UP000796880"/>
    </source>
</evidence>